<comment type="similarity">
    <text evidence="2">Belongs to the mitochondrion-specific ribosomal protein mL53 family.</text>
</comment>
<comment type="subcellular location">
    <subcellularLocation>
        <location evidence="1">Mitochondrion</location>
    </subcellularLocation>
</comment>
<sequence>MITRFLTEVRVQFNPFSVRSKPARLFLSLLPPNARGDGMSIQSKMLPRTSKLPATLDVKFKDGKEMNLNLDKMRIGEVMEEVDRHSRQLARKEELLG</sequence>
<evidence type="ECO:0000313" key="7">
    <source>
        <dbReference type="EMBL" id="PSN69672.1"/>
    </source>
</evidence>
<dbReference type="PANTHER" id="PTHR28236:SF1">
    <property type="entry name" value="LARGE RIBOSOMAL SUBUNIT PROTEIN ML53"/>
    <property type="match status" value="1"/>
</dbReference>
<dbReference type="InterPro" id="IPR019716">
    <property type="entry name" value="Ribosomal_mL53"/>
</dbReference>
<dbReference type="InterPro" id="IPR042776">
    <property type="entry name" value="Ribosomal_mL53_fung"/>
</dbReference>
<reference evidence="7 8" key="1">
    <citation type="journal article" date="2018" name="Front. Microbiol.">
        <title>Genome-Wide Analysis of Corynespora cassiicola Leaf Fall Disease Putative Effectors.</title>
        <authorList>
            <person name="Lopez D."/>
            <person name="Ribeiro S."/>
            <person name="Label P."/>
            <person name="Fumanal B."/>
            <person name="Venisse J.S."/>
            <person name="Kohler A."/>
            <person name="de Oliveira R.R."/>
            <person name="Labutti K."/>
            <person name="Lipzen A."/>
            <person name="Lail K."/>
            <person name="Bauer D."/>
            <person name="Ohm R.A."/>
            <person name="Barry K.W."/>
            <person name="Spatafora J."/>
            <person name="Grigoriev I.V."/>
            <person name="Martin F.M."/>
            <person name="Pujade-Renaud V."/>
        </authorList>
    </citation>
    <scope>NUCLEOTIDE SEQUENCE [LARGE SCALE GENOMIC DNA]</scope>
    <source>
        <strain evidence="7 8">Philippines</strain>
    </source>
</reference>
<accession>A0A2T2NW64</accession>
<evidence type="ECO:0000256" key="3">
    <source>
        <dbReference type="ARBA" id="ARBA00022980"/>
    </source>
</evidence>
<dbReference type="FunFam" id="3.40.30.10:FF:000260">
    <property type="entry name" value="Mitochondrial ribosomal protein L44"/>
    <property type="match status" value="1"/>
</dbReference>
<gene>
    <name evidence="7" type="ORF">BS50DRAFT_571043</name>
</gene>
<dbReference type="PANTHER" id="PTHR28236">
    <property type="entry name" value="54S RIBOSOMAL PROTEIN L44, MITOCHONDRIAL"/>
    <property type="match status" value="1"/>
</dbReference>
<keyword evidence="8" id="KW-1185">Reference proteome</keyword>
<keyword evidence="4" id="KW-0496">Mitochondrion</keyword>
<evidence type="ECO:0000256" key="5">
    <source>
        <dbReference type="ARBA" id="ARBA00023274"/>
    </source>
</evidence>
<evidence type="ECO:0000256" key="1">
    <source>
        <dbReference type="ARBA" id="ARBA00004173"/>
    </source>
</evidence>
<evidence type="ECO:0000256" key="2">
    <source>
        <dbReference type="ARBA" id="ARBA00005557"/>
    </source>
</evidence>
<dbReference type="Gene3D" id="3.40.30.10">
    <property type="entry name" value="Glutaredoxin"/>
    <property type="match status" value="1"/>
</dbReference>
<dbReference type="AlphaFoldDB" id="A0A2T2NW64"/>
<evidence type="ECO:0000313" key="8">
    <source>
        <dbReference type="Proteomes" id="UP000240883"/>
    </source>
</evidence>
<evidence type="ECO:0000256" key="6">
    <source>
        <dbReference type="ARBA" id="ARBA00035180"/>
    </source>
</evidence>
<name>A0A2T2NW64_CORCC</name>
<organism evidence="7 8">
    <name type="scientific">Corynespora cassiicola Philippines</name>
    <dbReference type="NCBI Taxonomy" id="1448308"/>
    <lineage>
        <taxon>Eukaryota</taxon>
        <taxon>Fungi</taxon>
        <taxon>Dikarya</taxon>
        <taxon>Ascomycota</taxon>
        <taxon>Pezizomycotina</taxon>
        <taxon>Dothideomycetes</taxon>
        <taxon>Pleosporomycetidae</taxon>
        <taxon>Pleosporales</taxon>
        <taxon>Corynesporascaceae</taxon>
        <taxon>Corynespora</taxon>
    </lineage>
</organism>
<dbReference type="EMBL" id="KZ678132">
    <property type="protein sequence ID" value="PSN69672.1"/>
    <property type="molecule type" value="Genomic_DNA"/>
</dbReference>
<dbReference type="STRING" id="1448308.A0A2T2NW64"/>
<dbReference type="GO" id="GO:0005762">
    <property type="term" value="C:mitochondrial large ribosomal subunit"/>
    <property type="evidence" value="ECO:0007669"/>
    <property type="project" value="TreeGrafter"/>
</dbReference>
<protein>
    <recommendedName>
        <fullName evidence="6">Large ribosomal subunit protein mL53</fullName>
    </recommendedName>
</protein>
<dbReference type="GO" id="GO:0003735">
    <property type="term" value="F:structural constituent of ribosome"/>
    <property type="evidence" value="ECO:0007669"/>
    <property type="project" value="TreeGrafter"/>
</dbReference>
<dbReference type="OrthoDB" id="4136894at2759"/>
<proteinExistence type="inferred from homology"/>
<keyword evidence="5" id="KW-0687">Ribonucleoprotein</keyword>
<dbReference type="Proteomes" id="UP000240883">
    <property type="component" value="Unassembled WGS sequence"/>
</dbReference>
<keyword evidence="3" id="KW-0689">Ribosomal protein</keyword>
<evidence type="ECO:0000256" key="4">
    <source>
        <dbReference type="ARBA" id="ARBA00023128"/>
    </source>
</evidence>
<dbReference type="Pfam" id="PF10780">
    <property type="entry name" value="MRP_L53"/>
    <property type="match status" value="1"/>
</dbReference>